<dbReference type="KEGG" id="bqy:MUS_4440"/>
<organism evidence="1 2">
    <name type="scientific">Bacillus amyloliquefaciens (strain Y2)</name>
    <name type="common">Bacillus amyloliquefaciens subsp. plantarum (strain B9601-Y2)</name>
    <dbReference type="NCBI Taxonomy" id="1155777"/>
    <lineage>
        <taxon>Bacteria</taxon>
        <taxon>Bacillati</taxon>
        <taxon>Bacillota</taxon>
        <taxon>Bacilli</taxon>
        <taxon>Bacillales</taxon>
        <taxon>Bacillaceae</taxon>
        <taxon>Bacillus</taxon>
        <taxon>Bacillus amyloliquefaciens group</taxon>
    </lineage>
</organism>
<dbReference type="EMBL" id="CP003332">
    <property type="protein sequence ID" value="AFJ64269.1"/>
    <property type="molecule type" value="Genomic_DNA"/>
</dbReference>
<dbReference type="InterPro" id="IPR025550">
    <property type="entry name" value="YycC"/>
</dbReference>
<protein>
    <recommendedName>
        <fullName evidence="3">YycC family protein</fullName>
    </recommendedName>
</protein>
<dbReference type="AlphaFoldDB" id="I2CC95"/>
<accession>I2CC95</accession>
<evidence type="ECO:0008006" key="3">
    <source>
        <dbReference type="Google" id="ProtNLM"/>
    </source>
</evidence>
<name>I2CC95_BACAY</name>
<gene>
    <name evidence="1" type="ORF">MUS_4440</name>
</gene>
<sequence>MKPLQISAETAQKLAESLNMPLERIMHMPQHILLAKLAPKRERSQIKAALSYICAGGGSDGFPPLFFVKKILVKHSLNRYRLFITFSYLFFTMGSQKR</sequence>
<proteinExistence type="predicted"/>
<dbReference type="Pfam" id="PF14174">
    <property type="entry name" value="YycC"/>
    <property type="match status" value="1"/>
</dbReference>
<dbReference type="Proteomes" id="UP000002878">
    <property type="component" value="Chromosome"/>
</dbReference>
<dbReference type="PATRIC" id="fig|1126211.3.peg.4224"/>
<evidence type="ECO:0000313" key="2">
    <source>
        <dbReference type="Proteomes" id="UP000002878"/>
    </source>
</evidence>
<dbReference type="HOGENOM" id="CLU_2327856_0_0_9"/>
<evidence type="ECO:0000313" key="1">
    <source>
        <dbReference type="EMBL" id="AFJ64269.1"/>
    </source>
</evidence>
<dbReference type="KEGG" id="bya:BANAU_3926"/>
<reference evidence="1 2" key="1">
    <citation type="journal article" date="2012" name="J. Biotechnol.">
        <title>Genome sequence of the plant growth promoting strain Bacillus amyloliquefaciens subsp. plantarum B9601-Y2 and expression of mersacidin and other secondary metabolites.</title>
        <authorList>
            <person name="He P."/>
            <person name="Hao K."/>
            <person name="Blom J."/>
            <person name="Ruckert C."/>
            <person name="Vater J."/>
            <person name="Mao Z."/>
            <person name="Wu Y."/>
            <person name="Hou M."/>
            <person name="He P."/>
            <person name="He Y."/>
            <person name="Borriss R."/>
        </authorList>
    </citation>
    <scope>NUCLEOTIDE SEQUENCE [LARGE SCALE GENOMIC DNA]</scope>
    <source>
        <strain evidence="1">Y2</strain>
    </source>
</reference>